<keyword evidence="7 8" id="KW-0472">Membrane</keyword>
<keyword evidence="4" id="KW-1003">Cell membrane</keyword>
<feature type="transmembrane region" description="Helical" evidence="8">
    <location>
        <begin position="213"/>
        <end position="235"/>
    </location>
</feature>
<evidence type="ECO:0000256" key="8">
    <source>
        <dbReference type="SAM" id="Phobius"/>
    </source>
</evidence>
<evidence type="ECO:0000256" key="4">
    <source>
        <dbReference type="ARBA" id="ARBA00022475"/>
    </source>
</evidence>
<comment type="caution">
    <text evidence="9">The sequence shown here is derived from an EMBL/GenBank/DDBJ whole genome shotgun (WGS) entry which is preliminary data.</text>
</comment>
<reference evidence="9 10" key="1">
    <citation type="submission" date="2024-10" db="EMBL/GenBank/DDBJ databases">
        <title>The Natural Products Discovery Center: Release of the First 8490 Sequenced Strains for Exploring Actinobacteria Biosynthetic Diversity.</title>
        <authorList>
            <person name="Kalkreuter E."/>
            <person name="Kautsar S.A."/>
            <person name="Yang D."/>
            <person name="Bader C.D."/>
            <person name="Teijaro C.N."/>
            <person name="Fluegel L."/>
            <person name="Davis C.M."/>
            <person name="Simpson J.R."/>
            <person name="Lauterbach L."/>
            <person name="Steele A.D."/>
            <person name="Gui C."/>
            <person name="Meng S."/>
            <person name="Li G."/>
            <person name="Viehrig K."/>
            <person name="Ye F."/>
            <person name="Su P."/>
            <person name="Kiefer A.F."/>
            <person name="Nichols A."/>
            <person name="Cepeda A.J."/>
            <person name="Yan W."/>
            <person name="Fan B."/>
            <person name="Jiang Y."/>
            <person name="Adhikari A."/>
            <person name="Zheng C.-J."/>
            <person name="Schuster L."/>
            <person name="Cowan T.M."/>
            <person name="Smanski M.J."/>
            <person name="Chevrette M.G."/>
            <person name="De Carvalho L.P.S."/>
            <person name="Shen B."/>
        </authorList>
    </citation>
    <scope>NUCLEOTIDE SEQUENCE [LARGE SCALE GENOMIC DNA]</scope>
    <source>
        <strain evidence="9 10">NPDC000087</strain>
    </source>
</reference>
<evidence type="ECO:0000256" key="6">
    <source>
        <dbReference type="ARBA" id="ARBA00022989"/>
    </source>
</evidence>
<name>A0ABW6W8A9_9ACTN</name>
<dbReference type="Proteomes" id="UP001602245">
    <property type="component" value="Unassembled WGS sequence"/>
</dbReference>
<evidence type="ECO:0000313" key="10">
    <source>
        <dbReference type="Proteomes" id="UP001602245"/>
    </source>
</evidence>
<feature type="transmembrane region" description="Helical" evidence="8">
    <location>
        <begin position="32"/>
        <end position="53"/>
    </location>
</feature>
<feature type="transmembrane region" description="Helical" evidence="8">
    <location>
        <begin position="171"/>
        <end position="193"/>
    </location>
</feature>
<keyword evidence="5 8" id="KW-0812">Transmembrane</keyword>
<feature type="transmembrane region" description="Helical" evidence="8">
    <location>
        <begin position="262"/>
        <end position="289"/>
    </location>
</feature>
<comment type="subcellular location">
    <subcellularLocation>
        <location evidence="1">Cell membrane</location>
        <topology evidence="1">Multi-pass membrane protein</topology>
    </subcellularLocation>
</comment>
<evidence type="ECO:0000256" key="3">
    <source>
        <dbReference type="ARBA" id="ARBA00022448"/>
    </source>
</evidence>
<dbReference type="CDD" id="cd06550">
    <property type="entry name" value="TM_ABC_iron-siderophores_like"/>
    <property type="match status" value="1"/>
</dbReference>
<evidence type="ECO:0000256" key="5">
    <source>
        <dbReference type="ARBA" id="ARBA00022692"/>
    </source>
</evidence>
<sequence>MTAPGLHLTRVGGARRIVIGSRSGRLSLRMPFRSALAGTGLLLVSLGVSLVSLTSGDFPVPVADVLKSLIGQGDAGTDFIVQELRLPRVLITLLVGAAFGASGTIFQGLTRNPLGSPDFVGLTVGAATGALVVILLLGGGGFGVAIGAIAGCLATAVAIYLLAFRRGVQPFRLVLMGIGVSALLEAANSYLIYRAQLDEAVAAQVWLIGSTNGRGWTEVTLVGVAVVVLLPIVLYHGRHLDMLALGDETATLHGVPVERSRAVLALSGVGLAAAATAAAGPIAFVALAAGPLAGRLTRSPHAGILPGALMGAALLSVSDWLAQHAWPGGDIPVGNVTAALGGIYLTWLLVHERRRVA</sequence>
<evidence type="ECO:0000256" key="1">
    <source>
        <dbReference type="ARBA" id="ARBA00004651"/>
    </source>
</evidence>
<dbReference type="InterPro" id="IPR000522">
    <property type="entry name" value="ABC_transptr_permease_BtuC"/>
</dbReference>
<proteinExistence type="inferred from homology"/>
<dbReference type="RefSeq" id="WP_245577503.1">
    <property type="nucleotide sequence ID" value="NZ_JBIAZU010000002.1"/>
</dbReference>
<keyword evidence="3" id="KW-0813">Transport</keyword>
<dbReference type="EMBL" id="JBIAZU010000002">
    <property type="protein sequence ID" value="MFF5289519.1"/>
    <property type="molecule type" value="Genomic_DNA"/>
</dbReference>
<dbReference type="PANTHER" id="PTHR30472">
    <property type="entry name" value="FERRIC ENTEROBACTIN TRANSPORT SYSTEM PERMEASE PROTEIN"/>
    <property type="match status" value="1"/>
</dbReference>
<evidence type="ECO:0000313" key="9">
    <source>
        <dbReference type="EMBL" id="MFF5289519.1"/>
    </source>
</evidence>
<keyword evidence="6 8" id="KW-1133">Transmembrane helix</keyword>
<dbReference type="PANTHER" id="PTHR30472:SF24">
    <property type="entry name" value="FERRIC ENTEROBACTIN TRANSPORT SYSTEM PERMEASE PROTEIN FEPG"/>
    <property type="match status" value="1"/>
</dbReference>
<organism evidence="9 10">
    <name type="scientific">Paractinoplanes globisporus</name>
    <dbReference type="NCBI Taxonomy" id="113565"/>
    <lineage>
        <taxon>Bacteria</taxon>
        <taxon>Bacillati</taxon>
        <taxon>Actinomycetota</taxon>
        <taxon>Actinomycetes</taxon>
        <taxon>Micromonosporales</taxon>
        <taxon>Micromonosporaceae</taxon>
        <taxon>Paractinoplanes</taxon>
    </lineage>
</organism>
<feature type="transmembrane region" description="Helical" evidence="8">
    <location>
        <begin position="333"/>
        <end position="350"/>
    </location>
</feature>
<feature type="transmembrane region" description="Helical" evidence="8">
    <location>
        <begin position="144"/>
        <end position="164"/>
    </location>
</feature>
<feature type="transmembrane region" description="Helical" evidence="8">
    <location>
        <begin position="119"/>
        <end position="138"/>
    </location>
</feature>
<evidence type="ECO:0000256" key="2">
    <source>
        <dbReference type="ARBA" id="ARBA00007935"/>
    </source>
</evidence>
<accession>A0ABW6W8A9</accession>
<gene>
    <name evidence="9" type="ORF">ACFY35_08780</name>
</gene>
<feature type="transmembrane region" description="Helical" evidence="8">
    <location>
        <begin position="89"/>
        <end position="107"/>
    </location>
</feature>
<evidence type="ECO:0000256" key="7">
    <source>
        <dbReference type="ARBA" id="ARBA00023136"/>
    </source>
</evidence>
<protein>
    <submittedName>
        <fullName evidence="9">FecCD family ABC transporter permease</fullName>
    </submittedName>
</protein>
<keyword evidence="10" id="KW-1185">Reference proteome</keyword>
<comment type="similarity">
    <text evidence="2">Belongs to the binding-protein-dependent transport system permease family. FecCD subfamily.</text>
</comment>
<dbReference type="Gene3D" id="1.10.3470.10">
    <property type="entry name" value="ABC transporter involved in vitamin B12 uptake, BtuC"/>
    <property type="match status" value="1"/>
</dbReference>
<dbReference type="InterPro" id="IPR037294">
    <property type="entry name" value="ABC_BtuC-like"/>
</dbReference>
<dbReference type="Pfam" id="PF01032">
    <property type="entry name" value="FecCD"/>
    <property type="match status" value="1"/>
</dbReference>
<dbReference type="SUPFAM" id="SSF81345">
    <property type="entry name" value="ABC transporter involved in vitamin B12 uptake, BtuC"/>
    <property type="match status" value="1"/>
</dbReference>